<protein>
    <submittedName>
        <fullName evidence="2">PIR Superfamily Protein</fullName>
    </submittedName>
</protein>
<dbReference type="Proteomes" id="UP000078555">
    <property type="component" value="Unassembled WGS sequence"/>
</dbReference>
<keyword evidence="1" id="KW-0472">Membrane</keyword>
<keyword evidence="1" id="KW-1133">Transmembrane helix</keyword>
<evidence type="ECO:0000313" key="2">
    <source>
        <dbReference type="EMBL" id="SBT57115.1"/>
    </source>
</evidence>
<organism evidence="2 3">
    <name type="scientific">Plasmodium ovale wallikeri</name>
    <dbReference type="NCBI Taxonomy" id="864142"/>
    <lineage>
        <taxon>Eukaryota</taxon>
        <taxon>Sar</taxon>
        <taxon>Alveolata</taxon>
        <taxon>Apicomplexa</taxon>
        <taxon>Aconoidasida</taxon>
        <taxon>Haemosporida</taxon>
        <taxon>Plasmodiidae</taxon>
        <taxon>Plasmodium</taxon>
        <taxon>Plasmodium (Plasmodium)</taxon>
    </lineage>
</organism>
<evidence type="ECO:0000256" key="1">
    <source>
        <dbReference type="SAM" id="Phobius"/>
    </source>
</evidence>
<dbReference type="InterPro" id="IPR008780">
    <property type="entry name" value="Plasmodium_Vir"/>
</dbReference>
<proteinExistence type="predicted"/>
<evidence type="ECO:0000313" key="3">
    <source>
        <dbReference type="Proteomes" id="UP000078555"/>
    </source>
</evidence>
<sequence length="572" mass="66391">MGCINGSGKENYTFLRNSHYYGNLIPGFETKTIDPERERVCGMFSDDAGLSESSSAKEMCKEFMYMYNYLNRINKSVKEDNTLTEEDCHFMNYWLNVNLKKNNIDASICANIFYEKLKSMSKSVFSSPTKLEEHLHVIDPSNLENMEILYELYNTKQKIIDIMFDLDNKEDKKDLCKNYTKICYDKYMEGMNKCLYGYDNFYKVLKLFERDYKSLIEEVDDKSGKCKSNDLFRLPENDVVLEAKQRRIMRINISSSPLILLFVIPLLYRFTPFGPFLRKKINTVKNRWMNADEYESEFLSLPTDIEDNISDNGDHHDQMAKICEKYLSYLESCEALNNKNFSYDVSKLMNYWLYDKITNIYGTENTTEIEIAFSALQFILSYPKYNPKLSSLIEKCKPNLKMVNHHDWKNRKDLYDYCINYKFIEDECKFYPEECKRYCDYIGKQILGILKCPEKNTVPKASFQEGDGMHRPQELGLRTAAGSHDTEPKPETSNIGTKVGHSVLGVAPVLLSATALYRYTPVGSWVRKLSGYSHNSVSNMDEGVVEGILGNTQETDDILFGNTGNYISYQPI</sequence>
<dbReference type="Pfam" id="PF05795">
    <property type="entry name" value="Plasmodium_Vir"/>
    <property type="match status" value="1"/>
</dbReference>
<reference evidence="3" key="1">
    <citation type="submission" date="2016-05" db="EMBL/GenBank/DDBJ databases">
        <authorList>
            <person name="Naeem Raeece"/>
        </authorList>
    </citation>
    <scope>NUCLEOTIDE SEQUENCE [LARGE SCALE GENOMIC DNA]</scope>
</reference>
<name>A0A1A9ALN5_PLAOA</name>
<feature type="transmembrane region" description="Helical" evidence="1">
    <location>
        <begin position="251"/>
        <end position="270"/>
    </location>
</feature>
<dbReference type="AlphaFoldDB" id="A0A1A9ALN5"/>
<accession>A0A1A9ALN5</accession>
<keyword evidence="3" id="KW-1185">Reference proteome</keyword>
<dbReference type="EMBL" id="FLRD01001372">
    <property type="protein sequence ID" value="SBT57115.1"/>
    <property type="molecule type" value="Genomic_DNA"/>
</dbReference>
<keyword evidence="1" id="KW-0812">Transmembrane</keyword>
<gene>
    <name evidence="2" type="ORF">POVWA1_080230</name>
</gene>